<dbReference type="Gene3D" id="3.20.20.80">
    <property type="entry name" value="Glycosidases"/>
    <property type="match status" value="1"/>
</dbReference>
<reference evidence="1 2" key="1">
    <citation type="submission" date="2018-10" db="EMBL/GenBank/DDBJ databases">
        <title>Isolation, diversity and antifungal activity of actinobacteria from wheat.</title>
        <authorList>
            <person name="Han C."/>
        </authorList>
    </citation>
    <scope>NUCLEOTIDE SEQUENCE [LARGE SCALE GENOMIC DNA]</scope>
    <source>
        <strain evidence="1 2">NEAU-YY56</strain>
    </source>
</reference>
<gene>
    <name evidence="1" type="ORF">EBM89_07605</name>
</gene>
<dbReference type="OrthoDB" id="110211at2"/>
<dbReference type="SUPFAM" id="SSF51445">
    <property type="entry name" value="(Trans)glycosidases"/>
    <property type="match status" value="1"/>
</dbReference>
<name>A0A3M2JGK9_9CELL</name>
<keyword evidence="2" id="KW-1185">Reference proteome</keyword>
<dbReference type="Proteomes" id="UP000269289">
    <property type="component" value="Unassembled WGS sequence"/>
</dbReference>
<comment type="caution">
    <text evidence="1">The sequence shown here is derived from an EMBL/GenBank/DDBJ whole genome shotgun (WGS) entry which is preliminary data.</text>
</comment>
<accession>A0A3M2JGK9</accession>
<evidence type="ECO:0000313" key="1">
    <source>
        <dbReference type="EMBL" id="RMI12719.1"/>
    </source>
</evidence>
<evidence type="ECO:0000313" key="2">
    <source>
        <dbReference type="Proteomes" id="UP000269289"/>
    </source>
</evidence>
<dbReference type="EMBL" id="RFFI01000031">
    <property type="protein sequence ID" value="RMI12719.1"/>
    <property type="molecule type" value="Genomic_DNA"/>
</dbReference>
<proteinExistence type="predicted"/>
<dbReference type="InterPro" id="IPR017853">
    <property type="entry name" value="GH"/>
</dbReference>
<organism evidence="1 2">
    <name type="scientific">Cellulomonas triticagri</name>
    <dbReference type="NCBI Taxonomy" id="2483352"/>
    <lineage>
        <taxon>Bacteria</taxon>
        <taxon>Bacillati</taxon>
        <taxon>Actinomycetota</taxon>
        <taxon>Actinomycetes</taxon>
        <taxon>Micrococcales</taxon>
        <taxon>Cellulomonadaceae</taxon>
        <taxon>Cellulomonas</taxon>
    </lineage>
</organism>
<keyword evidence="1" id="KW-0378">Hydrolase</keyword>
<dbReference type="AlphaFoldDB" id="A0A3M2JGK9"/>
<dbReference type="GO" id="GO:0016787">
    <property type="term" value="F:hydrolase activity"/>
    <property type="evidence" value="ECO:0007669"/>
    <property type="project" value="UniProtKB-KW"/>
</dbReference>
<sequence length="431" mass="46718">MLRSGVNYTPSAGWFYSWYEPDFDVVRRDLEAVAALGLDHVRVLPLWPVLQPNRTLIRERALDDVRTTVEIAAASGLDASVDVLQGHLSSFDFVPSWLTTWHARNLFTDPEVVEAQVRLVDALDERLHDVPGFLGLTLGNELNQFAAATHPSPMPATPAQVTSWLEALLAAPRRDPRQHRVHAPYDAVWYADGHPFQPAHVARHGDLSIIHSWVFNGTAQGYGATGPHGTGHAAYLVELARAFAEDPDRPVWLQEVGAPTPHVPAEAAADFCEDTVRAAADSPALWGVTWWCSHDVPRALGDFPDLEHSLGLFDEGGVVKELGLRFGRVMAELREAPVPAPRRTAVVVPVDDEDVPLSRAELGPGGGVFETWADLAASGERPTLVTSRTAADPAALARRDVDRVVAAPVTGRSHYSSVSDAEMFPAGVGDG</sequence>
<protein>
    <submittedName>
        <fullName evidence="1">Glycosyl hydrolase</fullName>
    </submittedName>
</protein>